<dbReference type="Proteomes" id="UP000317933">
    <property type="component" value="Unassembled WGS sequence"/>
</dbReference>
<reference evidence="3 4" key="1">
    <citation type="journal article" date="2019" name="Environ. Microbiol.">
        <title>Species interactions and distinct microbial communities in high Arctic permafrost affected cryosols are associated with the CH4 and CO2 gas fluxes.</title>
        <authorList>
            <person name="Altshuler I."/>
            <person name="Hamel J."/>
            <person name="Turney S."/>
            <person name="Magnuson E."/>
            <person name="Levesque R."/>
            <person name="Greer C."/>
            <person name="Whyte L.G."/>
        </authorList>
    </citation>
    <scope>NUCLEOTIDE SEQUENCE [LARGE SCALE GENOMIC DNA]</scope>
    <source>
        <strain evidence="3 4">E3</strain>
    </source>
</reference>
<feature type="domain" description="Autotransporter" evidence="2">
    <location>
        <begin position="1860"/>
        <end position="2137"/>
    </location>
</feature>
<dbReference type="InterPro" id="IPR036709">
    <property type="entry name" value="Autotransporte_beta_dom_sf"/>
</dbReference>
<dbReference type="GO" id="GO:0019867">
    <property type="term" value="C:outer membrane"/>
    <property type="evidence" value="ECO:0007669"/>
    <property type="project" value="InterPro"/>
</dbReference>
<dbReference type="Gene3D" id="2.40.128.130">
    <property type="entry name" value="Autotransporter beta-domain"/>
    <property type="match status" value="1"/>
</dbReference>
<evidence type="ECO:0000313" key="3">
    <source>
        <dbReference type="EMBL" id="TPG67767.1"/>
    </source>
</evidence>
<dbReference type="NCBIfam" id="TIGR01414">
    <property type="entry name" value="autotrans_barl"/>
    <property type="match status" value="1"/>
</dbReference>
<proteinExistence type="predicted"/>
<dbReference type="Gene3D" id="2.160.20.20">
    <property type="match status" value="3"/>
</dbReference>
<dbReference type="PROSITE" id="PS51208">
    <property type="entry name" value="AUTOTRANSPORTER"/>
    <property type="match status" value="1"/>
</dbReference>
<dbReference type="SUPFAM" id="SSF51126">
    <property type="entry name" value="Pectin lyase-like"/>
    <property type="match status" value="7"/>
</dbReference>
<comment type="caution">
    <text evidence="3">The sequence shown here is derived from an EMBL/GenBank/DDBJ whole genome shotgun (WGS) entry which is preliminary data.</text>
</comment>
<dbReference type="InterPro" id="IPR013425">
    <property type="entry name" value="Autotrns_rpt"/>
</dbReference>
<organism evidence="3 4">
    <name type="scientific">Pseudomonas arsenicoxydans</name>
    <dbReference type="NCBI Taxonomy" id="702115"/>
    <lineage>
        <taxon>Bacteria</taxon>
        <taxon>Pseudomonadati</taxon>
        <taxon>Pseudomonadota</taxon>
        <taxon>Gammaproteobacteria</taxon>
        <taxon>Pseudomonadales</taxon>
        <taxon>Pseudomonadaceae</taxon>
        <taxon>Pseudomonas</taxon>
    </lineage>
</organism>
<dbReference type="InterPro" id="IPR006315">
    <property type="entry name" value="OM_autotransptr_brl_dom"/>
</dbReference>
<protein>
    <submittedName>
        <fullName evidence="3">Autotransporter outer membrane beta-barrel domain-containing protein</fullName>
    </submittedName>
</protein>
<keyword evidence="1" id="KW-0732">Signal</keyword>
<dbReference type="PANTHER" id="PTHR35037">
    <property type="entry name" value="C-TERMINAL REGION OF AIDA-LIKE PROTEIN"/>
    <property type="match status" value="1"/>
</dbReference>
<name>A0A502GZG5_9PSED</name>
<dbReference type="Pfam" id="PF18883">
    <property type="entry name" value="AC_1"/>
    <property type="match status" value="1"/>
</dbReference>
<gene>
    <name evidence="3" type="ORF">EAH78_29410</name>
</gene>
<dbReference type="NCBIfam" id="TIGR02601">
    <property type="entry name" value="autotrns_rpt"/>
    <property type="match status" value="11"/>
</dbReference>
<evidence type="ECO:0000256" key="1">
    <source>
        <dbReference type="ARBA" id="ARBA00022729"/>
    </source>
</evidence>
<sequence length="2137" mass="210524">MDVISRVTIGAFPQCLRWTSEGDRGKHESTLSANSTGADDVDRSIGTNTSIALRWRLTQPIVMTVTTIFLVEMLWAPAQAVTIDGGTVVTVPGTFASPWNAGVGLVVGSTSLGGTLIINSAGQVLTGTGTPTSASVAAGTNSVGVVTVTGPGSRWSANGELHFAEANGANATVNILDGGVIATGGGSGGIRMGYGTGVANVTVDGAGSLLSSSTSIDVGESGRSTLTLSNGGRANANSIRVGLLAGARGVVNIGAAVGAAAVAPGILGTTSVILNAGINSLLVLNHTDVSGGYVLSPLISGTGQVQVYSGTTVVSRANTYTGGTALNGGVLQVSSDANLGAAAGTLSFNGGTLRSTAGFSMARSTTLNASGGIFETQTGILPLIQNGLIAGVGALTKTGAGTLNLTAANTYTGGTAINGGVLQISSDSNLGAPAAVLSLDGGTLRTTANIAMARDTTLGSAGGTFETQTSNLTQNSSIAGVGALTKAGSGTLTLTSANTYTGGTTISAGTLQLGNGGTSGSIVGNVTDNAALVFNRSDSVTVASNISGSGTVSQIGTGTTVLTGTNTYTGGTTISAGTLQLGNGGTSGSVVGNITDNATLAFDRSDTFNLAGVISGSGSVSQIGTGSTVLSGANTYVGATTVSAGTLYVDGNQSAATGLTSVASGATLGGSGTIGGSVNIADGGTLSPGDQAAPGRLGINGDLGLSTGSLLNYRFGQAGVVGGPLNDLTVVGGNLTLDGTLNVTTSPGGTFTPGVYRVISYGGTLTNNGLLLGTTPSGTTLGVQTSVANQVNLVNTTGLTLNFWDGNAGPKNDATVNGGNGVWQNNSGNDNWTDSNGTVNAPFSNGSFAVFMAQPGTVSIDNSLGQVNVSGMQFASDGYVISGGPLELIGSPTSIIRVGDGTASGAADTATINSVLTGSSSIQKEDLGTLVLTANNTYTGGTAINGGVLQISSDNNLGTPAAALSLDGGTLRTTADMTMARDTTLGSAGGTFETQASILTQNSSIAGVGALTKAGTGTLTLTSANTYSGGTTISAGTLQLGDGGTSGSIVGDVTDNAALAFNRSDSVTVASNISGSGTVSQIGAGTTVLTGTSTYTGGTTISAGTLQLGNGGTSGSIVGNVTDNAALAFDRSDTLTLAGVISGSGSVFQIGTGSTVLSGANAYAGATTVAAGALYVDGNQSAATGLASVASGATLGGSGTLGGNVDIADGGTLSPGDPGSVPGRLTINGDLGLSTGSLLDYRFGQAGIVGGALNDLTVVGGNLTLDGSLNVTTPPGGTFIPGIYRVISYGGTLANNGLALGTTPLGTTLNVQTSVANQVNLVNSTGLTLRFWDGVAGPKNDGAVNGGNGLWQNVNGNDNWTDADGAVNAPFTDAAFAVFMAQPGAVSVDNSLGQVNVSGMQFASDGYVISGGSLALVGSPTSIIRVGDGTASGAADTATINSVLTGSSSIQKEDLGTLVLTANNTYTGGNAINGGVLQVSSNNNLGASAAALSLDGGTLRTTADITMARDTTLGSAGGAFETQASKLTQNSSIAGIGALTKAGSGTLTLTSANTYTGGTTISAGTLQLGNGGTGGSIVGNVTNNAALAFDRSDINNFAGVISGTGSVAQIGTGTTLLSGTNTYIGLTTVATGTLQAGASNAFSAASMHTVQAGATLDTAGFNQTVAALQNNGTVSLVSAIPGSTLTVNGPYVGNNATLRLGTDLGGDASLSDRLVLNGPTANASGSTTLQIANLGGLGALTSGNGIEVVSALNGATTTAQTTKNAFSLANGHVDAGAYEYRLYAADATGSGENWYLRSSSPVTTPGSPPLSPAVPTYRSEVPLLAALPAQSRQADLAMLGNLHRRVGDEFNQGDSAAPTSDAQALRSWGRAVYTDLDIQQPGDADAHSQGHVSGWQVGNDLFVSDNWRSGFYVGFLDGNADVSGNAHGVTGRVGNNKLQTRYLGAYATWMDSSGTYVDSVLQGGSQDYTVRPDGNQNISGNYHSFAASVETGKTFTLTEQWSLEPQAQLIFQQQNQDDLTLGGAQVNQNAENAWIARLGARVKGEFVTGAGKLLPYARVNLYHSSAGNDDVTFSTPTASTKIESPSGYSAAEAEVGGTLALTSDTSLYGEIGQLWNIGGDATIKSSVQASLGLKMRW</sequence>
<dbReference type="CDD" id="cd01344">
    <property type="entry name" value="PL2_Passenger_AT"/>
    <property type="match status" value="1"/>
</dbReference>
<dbReference type="InterPro" id="IPR043990">
    <property type="entry name" value="AC_1"/>
</dbReference>
<evidence type="ECO:0000259" key="2">
    <source>
        <dbReference type="PROSITE" id="PS51208"/>
    </source>
</evidence>
<dbReference type="SUPFAM" id="SSF103515">
    <property type="entry name" value="Autotransporter"/>
    <property type="match status" value="1"/>
</dbReference>
<dbReference type="SMART" id="SM00869">
    <property type="entry name" value="Autotransporter"/>
    <property type="match status" value="1"/>
</dbReference>
<dbReference type="Pfam" id="PF12951">
    <property type="entry name" value="PATR"/>
    <property type="match status" value="12"/>
</dbReference>
<dbReference type="PANTHER" id="PTHR35037:SF3">
    <property type="entry name" value="C-TERMINAL REGION OF AIDA-LIKE PROTEIN"/>
    <property type="match status" value="1"/>
</dbReference>
<dbReference type="InterPro" id="IPR011050">
    <property type="entry name" value="Pectin_lyase_fold/virulence"/>
</dbReference>
<evidence type="ECO:0000313" key="4">
    <source>
        <dbReference type="Proteomes" id="UP000317933"/>
    </source>
</evidence>
<accession>A0A502GZG5</accession>
<dbReference type="InterPro" id="IPR005546">
    <property type="entry name" value="Autotransporte_beta"/>
</dbReference>
<dbReference type="InterPro" id="IPR012332">
    <property type="entry name" value="Autotransporter_pectin_lyase_C"/>
</dbReference>
<dbReference type="EMBL" id="RCZE01000018">
    <property type="protein sequence ID" value="TPG67767.1"/>
    <property type="molecule type" value="Genomic_DNA"/>
</dbReference>
<dbReference type="InterPro" id="IPR051551">
    <property type="entry name" value="Autotransporter_adhesion"/>
</dbReference>